<dbReference type="InterPro" id="IPR013210">
    <property type="entry name" value="LRR_N_plant-typ"/>
</dbReference>
<evidence type="ECO:0000256" key="5">
    <source>
        <dbReference type="ARBA" id="ARBA00022692"/>
    </source>
</evidence>
<comment type="subcellular location">
    <subcellularLocation>
        <location evidence="1">Cell membrane</location>
        <topology evidence="1">Single-pass membrane protein</topology>
    </subcellularLocation>
</comment>
<evidence type="ECO:0000256" key="8">
    <source>
        <dbReference type="ARBA" id="ARBA00022989"/>
    </source>
</evidence>
<dbReference type="Gene3D" id="3.80.10.10">
    <property type="entry name" value="Ribonuclease Inhibitor"/>
    <property type="match status" value="6"/>
</dbReference>
<dbReference type="AlphaFoldDB" id="A0ABD0VV31"/>
<dbReference type="InterPro" id="IPR003591">
    <property type="entry name" value="Leu-rich_rpt_typical-subtyp"/>
</dbReference>
<evidence type="ECO:0000256" key="10">
    <source>
        <dbReference type="ARBA" id="ARBA00023170"/>
    </source>
</evidence>
<accession>A0ABD0VV31</accession>
<dbReference type="Pfam" id="PF08263">
    <property type="entry name" value="LRRNT_2"/>
    <property type="match status" value="1"/>
</dbReference>
<dbReference type="Proteomes" id="UP001552299">
    <property type="component" value="Unassembled WGS sequence"/>
</dbReference>
<evidence type="ECO:0000256" key="7">
    <source>
        <dbReference type="ARBA" id="ARBA00022737"/>
    </source>
</evidence>
<keyword evidence="11" id="KW-0325">Glycoprotein</keyword>
<dbReference type="FunFam" id="3.80.10.10:FF:000041">
    <property type="entry name" value="LRR receptor-like serine/threonine-protein kinase ERECTA"/>
    <property type="match status" value="2"/>
</dbReference>
<keyword evidence="4" id="KW-0433">Leucine-rich repeat</keyword>
<keyword evidence="9" id="KW-0472">Membrane</keyword>
<dbReference type="Pfam" id="PF00560">
    <property type="entry name" value="LRR_1"/>
    <property type="match status" value="11"/>
</dbReference>
<dbReference type="FunFam" id="3.80.10.10:FF:000095">
    <property type="entry name" value="LRR receptor-like serine/threonine-protein kinase GSO1"/>
    <property type="match status" value="1"/>
</dbReference>
<keyword evidence="7" id="KW-0677">Repeat</keyword>
<protein>
    <recommendedName>
        <fullName evidence="12">Leucine-rich repeat-containing N-terminal plant-type domain-containing protein</fullName>
    </recommendedName>
</protein>
<feature type="domain" description="Leucine-rich repeat-containing N-terminal plant-type" evidence="12">
    <location>
        <begin position="41"/>
        <end position="77"/>
    </location>
</feature>
<comment type="similarity">
    <text evidence="2">Belongs to the RLP family.</text>
</comment>
<dbReference type="SUPFAM" id="SSF52058">
    <property type="entry name" value="L domain-like"/>
    <property type="match status" value="3"/>
</dbReference>
<evidence type="ECO:0000256" key="6">
    <source>
        <dbReference type="ARBA" id="ARBA00022729"/>
    </source>
</evidence>
<dbReference type="EMBL" id="JANQDX010000001">
    <property type="protein sequence ID" value="KAL0928930.1"/>
    <property type="molecule type" value="Genomic_DNA"/>
</dbReference>
<dbReference type="SMART" id="SM00369">
    <property type="entry name" value="LRR_TYP"/>
    <property type="match status" value="8"/>
</dbReference>
<evidence type="ECO:0000256" key="4">
    <source>
        <dbReference type="ARBA" id="ARBA00022614"/>
    </source>
</evidence>
<evidence type="ECO:0000256" key="1">
    <source>
        <dbReference type="ARBA" id="ARBA00004162"/>
    </source>
</evidence>
<comment type="caution">
    <text evidence="13">The sequence shown here is derived from an EMBL/GenBank/DDBJ whole genome shotgun (WGS) entry which is preliminary data.</text>
</comment>
<keyword evidence="5" id="KW-0812">Transmembrane</keyword>
<keyword evidence="3" id="KW-1003">Cell membrane</keyword>
<dbReference type="InterPro" id="IPR001611">
    <property type="entry name" value="Leu-rich_rpt"/>
</dbReference>
<name>A0ABD0VV31_DENTH</name>
<organism evidence="13 14">
    <name type="scientific">Dendrobium thyrsiflorum</name>
    <name type="common">Pinecone-like raceme dendrobium</name>
    <name type="synonym">Orchid</name>
    <dbReference type="NCBI Taxonomy" id="117978"/>
    <lineage>
        <taxon>Eukaryota</taxon>
        <taxon>Viridiplantae</taxon>
        <taxon>Streptophyta</taxon>
        <taxon>Embryophyta</taxon>
        <taxon>Tracheophyta</taxon>
        <taxon>Spermatophyta</taxon>
        <taxon>Magnoliopsida</taxon>
        <taxon>Liliopsida</taxon>
        <taxon>Asparagales</taxon>
        <taxon>Orchidaceae</taxon>
        <taxon>Epidendroideae</taxon>
        <taxon>Malaxideae</taxon>
        <taxon>Dendrobiinae</taxon>
        <taxon>Dendrobium</taxon>
    </lineage>
</organism>
<sequence>MPAGRSHTSPAHPLPSASMISTYLTLLSLFFYIVFASGCLPDERSALLQLKKGFSFSKLESWQPNTNCCQWGGVLCDGGSGNVVHLDLSSQNISGNISSSLFNLTSLRVLNLAFNLFYGNPIPSYGWEKLGNLTHLNLSNSGFEGQVPIGISRLSNLVSLDLSAYASASVTPLLELRDPDLGAFLQGISNLRVLYLDGVNISASGEEWCGALARSTPELQELSLEDCSLSGGIGISLSKLRSLSVIDLAGNSLNTTVPDFFVNFTSLSVLRLGYCGLEGFFPKDIFQLKNLTILDVSINPMLSGSLPDFTMDNALESLVLSHSNFSGFLPDTIGNLKSLKILKFSNCRFYGKIPYSIWNLTQLMRLDLSSNNLTGLIPPFQSPSSVVEIIVAQNQISGPTATGYGVRGLQKLTELDLHSNSLSGPIPETLFNLPQLQTLLLWQNQLSGELPVFSEASLLNIIDLSDNKLQGKIPMSLFRLAGLEFLSLSNNNFTGFFQLNSILILKNLSYLDLSDSGLSFIEEDDSSSFSSFPKIATLKLVACNLTKIPLFLMYQDQITTLDLSDNSITGNIPGWIWSVGKGNLINLNLSCNLFTYVEGPSFNFSTASSMILDLHSNKLQGPIPLPPPNPIVLDYSDNKFSSSIPNNLSFYLNFTMFLSLARNNLSGEIPHSLCNATNLFVLDLSNNDLTGAIPPCLMGNGMNLNVLSLGKNRLQGSIPQQIREKCNFQTINFNGNRLEGRLPRALVNCHALEVLDLGNNELTDTFPNWLGNISSLLILILRSNKFYGPVSLPTNSHGKIYTFQELRIFDISSNKFSGSLCAECFSDFKAMKKSNKDSAQSVVGFYYLKFNTNYYHDMITITSKGFQMNLQKILNMYKSIDFSNNNFDGEIPASIGNLDSLYLLNLSRNALIGPIPHQLGYLTQLESLDLSKNHLSGEIPMGLTNLTFLSVLNLAYNNLVGKIPEGGQFSTFSNASFEGNEDLCGNPLTIPCRKPNAESPSASNKPVSRVSTEPSWEYIFTGMGFGGGLAMLIGSLMVWEEGRKWQDNWIDDMLETLAPLSRLRNTCGDGRVSDVEGREDGYEEMFDAGTRRKFCVYCTKLVFFEDVMKIQYISCECHLDER</sequence>
<keyword evidence="14" id="KW-1185">Reference proteome</keyword>
<evidence type="ECO:0000259" key="12">
    <source>
        <dbReference type="Pfam" id="PF08263"/>
    </source>
</evidence>
<dbReference type="PRINTS" id="PR00019">
    <property type="entry name" value="LEURICHRPT"/>
</dbReference>
<keyword evidence="8" id="KW-1133">Transmembrane helix</keyword>
<evidence type="ECO:0000256" key="11">
    <source>
        <dbReference type="ARBA" id="ARBA00023180"/>
    </source>
</evidence>
<evidence type="ECO:0000256" key="9">
    <source>
        <dbReference type="ARBA" id="ARBA00023136"/>
    </source>
</evidence>
<gene>
    <name evidence="13" type="ORF">M5K25_000864</name>
</gene>
<dbReference type="PANTHER" id="PTHR27000:SF803">
    <property type="entry name" value="RECEPTOR-LIKE PROTEIN 45"/>
    <property type="match status" value="1"/>
</dbReference>
<evidence type="ECO:0000313" key="13">
    <source>
        <dbReference type="EMBL" id="KAL0928930.1"/>
    </source>
</evidence>
<keyword evidence="10" id="KW-0675">Receptor</keyword>
<keyword evidence="6" id="KW-0732">Signal</keyword>
<proteinExistence type="inferred from homology"/>
<dbReference type="PANTHER" id="PTHR27000">
    <property type="entry name" value="LEUCINE-RICH REPEAT RECEPTOR-LIKE PROTEIN KINASE FAMILY PROTEIN-RELATED"/>
    <property type="match status" value="1"/>
</dbReference>
<evidence type="ECO:0000256" key="2">
    <source>
        <dbReference type="ARBA" id="ARBA00009592"/>
    </source>
</evidence>
<dbReference type="GO" id="GO:0005886">
    <property type="term" value="C:plasma membrane"/>
    <property type="evidence" value="ECO:0007669"/>
    <property type="project" value="UniProtKB-SubCell"/>
</dbReference>
<dbReference type="InterPro" id="IPR032675">
    <property type="entry name" value="LRR_dom_sf"/>
</dbReference>
<dbReference type="FunFam" id="3.80.10.10:FF:000111">
    <property type="entry name" value="LRR receptor-like serine/threonine-protein kinase ERECTA"/>
    <property type="match status" value="1"/>
</dbReference>
<evidence type="ECO:0000256" key="3">
    <source>
        <dbReference type="ARBA" id="ARBA00022475"/>
    </source>
</evidence>
<evidence type="ECO:0000313" key="14">
    <source>
        <dbReference type="Proteomes" id="UP001552299"/>
    </source>
</evidence>
<reference evidence="13 14" key="1">
    <citation type="journal article" date="2024" name="Plant Biotechnol. J.">
        <title>Dendrobium thyrsiflorum genome and its molecular insights into genes involved in important horticultural traits.</title>
        <authorList>
            <person name="Chen B."/>
            <person name="Wang J.Y."/>
            <person name="Zheng P.J."/>
            <person name="Li K.L."/>
            <person name="Liang Y.M."/>
            <person name="Chen X.F."/>
            <person name="Zhang C."/>
            <person name="Zhao X."/>
            <person name="He X."/>
            <person name="Zhang G.Q."/>
            <person name="Liu Z.J."/>
            <person name="Xu Q."/>
        </authorList>
    </citation>
    <scope>NUCLEOTIDE SEQUENCE [LARGE SCALE GENOMIC DNA]</scope>
    <source>
        <strain evidence="13">GZMU011</strain>
    </source>
</reference>